<comment type="caution">
    <text evidence="2">The sequence shown here is derived from an EMBL/GenBank/DDBJ whole genome shotgun (WGS) entry which is preliminary data.</text>
</comment>
<feature type="compositionally biased region" description="Polar residues" evidence="1">
    <location>
        <begin position="34"/>
        <end position="44"/>
    </location>
</feature>
<evidence type="ECO:0000313" key="2">
    <source>
        <dbReference type="EMBL" id="CAL5229828.1"/>
    </source>
</evidence>
<name>A0ABP1GJE3_9CHLO</name>
<protein>
    <submittedName>
        <fullName evidence="2">G13233 protein</fullName>
    </submittedName>
</protein>
<sequence length="284" mass="30436">MESPASGDRGANGAGRCAPFGSVGMSMAMPKPAGTNTLGTSAASQAFKRQRTVPSVRSQDSKGADMMDEECLSHATKSDGVQGQDTAEHKRCPLCHQLTLRPLQEQQQEFEFTDRAHSGYGPHRLRQALSKTSVTPQQVVVNGGLLLAAFLGQKVLRWMLKRRRRRGPEGAAMEMREGDAGQDTGYCHYNSLGDEAAHAQGSCMAFSQAPRPQPARQAAGSSSGVSSEAEGGSMQRHLSALLPKRTASRQALARGASPEEVNRSLYQYATLAVQQSAGPLARRR</sequence>
<accession>A0ABP1GJE3</accession>
<gene>
    <name evidence="2" type="primary">g13233</name>
    <name evidence="2" type="ORF">VP750_LOCUS11734</name>
</gene>
<evidence type="ECO:0000256" key="1">
    <source>
        <dbReference type="SAM" id="MobiDB-lite"/>
    </source>
</evidence>
<proteinExistence type="predicted"/>
<dbReference type="EMBL" id="CAXHTA020000021">
    <property type="protein sequence ID" value="CAL5229828.1"/>
    <property type="molecule type" value="Genomic_DNA"/>
</dbReference>
<reference evidence="2 3" key="1">
    <citation type="submission" date="2024-06" db="EMBL/GenBank/DDBJ databases">
        <authorList>
            <person name="Kraege A."/>
            <person name="Thomma B."/>
        </authorList>
    </citation>
    <scope>NUCLEOTIDE SEQUENCE [LARGE SCALE GENOMIC DNA]</scope>
</reference>
<dbReference type="Proteomes" id="UP001497392">
    <property type="component" value="Unassembled WGS sequence"/>
</dbReference>
<organism evidence="2 3">
    <name type="scientific">Coccomyxa viridis</name>
    <dbReference type="NCBI Taxonomy" id="1274662"/>
    <lineage>
        <taxon>Eukaryota</taxon>
        <taxon>Viridiplantae</taxon>
        <taxon>Chlorophyta</taxon>
        <taxon>core chlorophytes</taxon>
        <taxon>Trebouxiophyceae</taxon>
        <taxon>Trebouxiophyceae incertae sedis</taxon>
        <taxon>Coccomyxaceae</taxon>
        <taxon>Coccomyxa</taxon>
    </lineage>
</organism>
<feature type="region of interest" description="Disordered" evidence="1">
    <location>
        <begin position="205"/>
        <end position="260"/>
    </location>
</feature>
<feature type="compositionally biased region" description="Low complexity" evidence="1">
    <location>
        <begin position="208"/>
        <end position="233"/>
    </location>
</feature>
<evidence type="ECO:0000313" key="3">
    <source>
        <dbReference type="Proteomes" id="UP001497392"/>
    </source>
</evidence>
<feature type="region of interest" description="Disordered" evidence="1">
    <location>
        <begin position="1"/>
        <end position="64"/>
    </location>
</feature>
<keyword evidence="3" id="KW-1185">Reference proteome</keyword>